<protein>
    <submittedName>
        <fullName evidence="5">Uncharacterized protein LOC117535798 isoform X1</fullName>
    </submittedName>
</protein>
<feature type="transmembrane region" description="Helical" evidence="1">
    <location>
        <begin position="136"/>
        <end position="159"/>
    </location>
</feature>
<dbReference type="Proteomes" id="UP000515161">
    <property type="component" value="Unplaced"/>
</dbReference>
<dbReference type="AlphaFoldDB" id="A0A6P8SYP0"/>
<dbReference type="InterPro" id="IPR003598">
    <property type="entry name" value="Ig_sub2"/>
</dbReference>
<feature type="signal peptide" evidence="2">
    <location>
        <begin position="1"/>
        <end position="24"/>
    </location>
</feature>
<accession>A0A6P8SYP0</accession>
<evidence type="ECO:0000259" key="3">
    <source>
        <dbReference type="PROSITE" id="PS50835"/>
    </source>
</evidence>
<dbReference type="SMART" id="SM00408">
    <property type="entry name" value="IGc2"/>
    <property type="match status" value="1"/>
</dbReference>
<dbReference type="InParanoid" id="A0A6P8SYP0"/>
<keyword evidence="1" id="KW-1133">Transmembrane helix</keyword>
<keyword evidence="4" id="KW-1185">Reference proteome</keyword>
<gene>
    <name evidence="5" type="primary">LOC117535798</name>
</gene>
<evidence type="ECO:0000256" key="1">
    <source>
        <dbReference type="SAM" id="Phobius"/>
    </source>
</evidence>
<dbReference type="OrthoDB" id="8915654at2759"/>
<evidence type="ECO:0000313" key="5">
    <source>
        <dbReference type="RefSeq" id="XP_034056249.1"/>
    </source>
</evidence>
<sequence length="221" mass="25012">MDIMFRLNLTALLCIQLLSQVIYAEIAREDHRSKEVSRGDSVILTCNISTTNAMQINWSKDSFLFAYSFADNQTFSNFTSHTLIDITLPSKLNIYNVQHDDAGLYKCNISNPRGQGIIVWNLTVSWEPEGVDPSWFYLYTLSAVIGLLLCVFTSAVCLYRKSWTNSSNQESNILSLVQFCVQLGGESLQVSPPPLHSCAVYRANHKQRESVQELQIQFKAE</sequence>
<dbReference type="KEGG" id="gacu:117535798"/>
<dbReference type="SUPFAM" id="SSF48726">
    <property type="entry name" value="Immunoglobulin"/>
    <property type="match status" value="1"/>
</dbReference>
<proteinExistence type="predicted"/>
<evidence type="ECO:0000256" key="2">
    <source>
        <dbReference type="SAM" id="SignalP"/>
    </source>
</evidence>
<dbReference type="InterPro" id="IPR007110">
    <property type="entry name" value="Ig-like_dom"/>
</dbReference>
<feature type="domain" description="Ig-like" evidence="3">
    <location>
        <begin position="24"/>
        <end position="125"/>
    </location>
</feature>
<keyword evidence="1" id="KW-0812">Transmembrane</keyword>
<dbReference type="CDD" id="cd00096">
    <property type="entry name" value="Ig"/>
    <property type="match status" value="1"/>
</dbReference>
<evidence type="ECO:0000313" key="4">
    <source>
        <dbReference type="Proteomes" id="UP000515161"/>
    </source>
</evidence>
<dbReference type="InterPro" id="IPR013098">
    <property type="entry name" value="Ig_I-set"/>
</dbReference>
<dbReference type="Pfam" id="PF07679">
    <property type="entry name" value="I-set"/>
    <property type="match status" value="1"/>
</dbReference>
<dbReference type="InterPro" id="IPR036179">
    <property type="entry name" value="Ig-like_dom_sf"/>
</dbReference>
<feature type="chain" id="PRO_5028474911" evidence="2">
    <location>
        <begin position="25"/>
        <end position="221"/>
    </location>
</feature>
<dbReference type="InterPro" id="IPR003599">
    <property type="entry name" value="Ig_sub"/>
</dbReference>
<dbReference type="SMART" id="SM00409">
    <property type="entry name" value="IG"/>
    <property type="match status" value="1"/>
</dbReference>
<keyword evidence="2" id="KW-0732">Signal</keyword>
<dbReference type="Gene3D" id="2.60.40.10">
    <property type="entry name" value="Immunoglobulins"/>
    <property type="match status" value="1"/>
</dbReference>
<dbReference type="RefSeq" id="XP_034056249.1">
    <property type="nucleotide sequence ID" value="XM_034200358.1"/>
</dbReference>
<reference evidence="5" key="1">
    <citation type="submission" date="2025-08" db="UniProtKB">
        <authorList>
            <consortium name="RefSeq"/>
        </authorList>
    </citation>
    <scope>IDENTIFICATION</scope>
</reference>
<dbReference type="InterPro" id="IPR013783">
    <property type="entry name" value="Ig-like_fold"/>
</dbReference>
<dbReference type="PROSITE" id="PS50835">
    <property type="entry name" value="IG_LIKE"/>
    <property type="match status" value="1"/>
</dbReference>
<organism evidence="4 5">
    <name type="scientific">Gymnodraco acuticeps</name>
    <name type="common">Antarctic dragonfish</name>
    <dbReference type="NCBI Taxonomy" id="8218"/>
    <lineage>
        <taxon>Eukaryota</taxon>
        <taxon>Metazoa</taxon>
        <taxon>Chordata</taxon>
        <taxon>Craniata</taxon>
        <taxon>Vertebrata</taxon>
        <taxon>Euteleostomi</taxon>
        <taxon>Actinopterygii</taxon>
        <taxon>Neopterygii</taxon>
        <taxon>Teleostei</taxon>
        <taxon>Neoteleostei</taxon>
        <taxon>Acanthomorphata</taxon>
        <taxon>Eupercaria</taxon>
        <taxon>Perciformes</taxon>
        <taxon>Notothenioidei</taxon>
        <taxon>Bathydraconidae</taxon>
        <taxon>Gymnodraco</taxon>
    </lineage>
</organism>
<name>A0A6P8SYP0_GYMAC</name>
<dbReference type="GeneID" id="117535798"/>
<keyword evidence="1" id="KW-0472">Membrane</keyword>